<dbReference type="NCBIfam" id="TIGR03081">
    <property type="entry name" value="metmalonyl_epim"/>
    <property type="match status" value="1"/>
</dbReference>
<dbReference type="GO" id="GO:0005739">
    <property type="term" value="C:mitochondrion"/>
    <property type="evidence" value="ECO:0007669"/>
    <property type="project" value="TreeGrafter"/>
</dbReference>
<dbReference type="Pfam" id="PF00561">
    <property type="entry name" value="Abhydrolase_1"/>
    <property type="match status" value="1"/>
</dbReference>
<feature type="compositionally biased region" description="Polar residues" evidence="10">
    <location>
        <begin position="492"/>
        <end position="502"/>
    </location>
</feature>
<dbReference type="FunFam" id="3.10.180.10:FF:000003">
    <property type="entry name" value="Methylmalonyl-CoA epimerase, mitochondrial"/>
    <property type="match status" value="1"/>
</dbReference>
<dbReference type="InterPro" id="IPR029068">
    <property type="entry name" value="Glyas_Bleomycin-R_OHBP_Dase"/>
</dbReference>
<dbReference type="PANTHER" id="PTHR43048:SF3">
    <property type="entry name" value="METHYLMALONYL-COA EPIMERASE, MITOCHONDRIAL"/>
    <property type="match status" value="1"/>
</dbReference>
<comment type="catalytic activity">
    <reaction evidence="5">
        <text>(R)-methylmalonyl-CoA = (S)-methylmalonyl-CoA</text>
        <dbReference type="Rhea" id="RHEA:20553"/>
        <dbReference type="ChEBI" id="CHEBI:57326"/>
        <dbReference type="ChEBI" id="CHEBI:57327"/>
        <dbReference type="EC" id="5.1.99.1"/>
    </reaction>
    <physiologicalReaction direction="right-to-left" evidence="5">
        <dbReference type="Rhea" id="RHEA:20555"/>
    </physiologicalReaction>
</comment>
<dbReference type="Pfam" id="PF13669">
    <property type="entry name" value="Glyoxalase_4"/>
    <property type="match status" value="1"/>
</dbReference>
<dbReference type="SUPFAM" id="SSF53474">
    <property type="entry name" value="alpha/beta-Hydrolases"/>
    <property type="match status" value="1"/>
</dbReference>
<feature type="compositionally biased region" description="Polar residues" evidence="10">
    <location>
        <begin position="218"/>
        <end position="230"/>
    </location>
</feature>
<comment type="caution">
    <text evidence="12">The sequence shown here is derived from an EMBL/GenBank/DDBJ whole genome shotgun (WGS) entry which is preliminary data.</text>
</comment>
<dbReference type="Proteomes" id="UP001159428">
    <property type="component" value="Unassembled WGS sequence"/>
</dbReference>
<dbReference type="EC" id="5.1.99.1" evidence="7"/>
<evidence type="ECO:0000256" key="4">
    <source>
        <dbReference type="ARBA" id="ARBA00023285"/>
    </source>
</evidence>
<evidence type="ECO:0000256" key="5">
    <source>
        <dbReference type="ARBA" id="ARBA00050406"/>
    </source>
</evidence>
<feature type="region of interest" description="Disordered" evidence="10">
    <location>
        <begin position="492"/>
        <end position="515"/>
    </location>
</feature>
<dbReference type="CDD" id="cd07249">
    <property type="entry name" value="MMCE"/>
    <property type="match status" value="1"/>
</dbReference>
<reference evidence="12 13" key="1">
    <citation type="submission" date="2022-05" db="EMBL/GenBank/DDBJ databases">
        <authorList>
            <consortium name="Genoscope - CEA"/>
            <person name="William W."/>
        </authorList>
    </citation>
    <scope>NUCLEOTIDE SEQUENCE [LARGE SCALE GENOMIC DNA]</scope>
</reference>
<dbReference type="PROSITE" id="PS51819">
    <property type="entry name" value="VOC"/>
    <property type="match status" value="1"/>
</dbReference>
<dbReference type="GO" id="GO:0046491">
    <property type="term" value="P:L-methylmalonyl-CoA metabolic process"/>
    <property type="evidence" value="ECO:0007669"/>
    <property type="project" value="TreeGrafter"/>
</dbReference>
<dbReference type="Gene3D" id="3.40.50.1820">
    <property type="entry name" value="alpha/beta hydrolase"/>
    <property type="match status" value="1"/>
</dbReference>
<dbReference type="InterPro" id="IPR017515">
    <property type="entry name" value="MeMalonyl-CoA_epimerase"/>
</dbReference>
<gene>
    <name evidence="12" type="ORF">PMEA_00018635</name>
</gene>
<evidence type="ECO:0000256" key="1">
    <source>
        <dbReference type="ARBA" id="ARBA00009308"/>
    </source>
</evidence>
<evidence type="ECO:0000256" key="2">
    <source>
        <dbReference type="ARBA" id="ARBA00022723"/>
    </source>
</evidence>
<dbReference type="Gene3D" id="3.10.180.10">
    <property type="entry name" value="2,3-Dihydroxybiphenyl 1,2-Dioxygenase, domain 1"/>
    <property type="match status" value="1"/>
</dbReference>
<dbReference type="PANTHER" id="PTHR43048">
    <property type="entry name" value="METHYLMALONYL-COA EPIMERASE"/>
    <property type="match status" value="1"/>
</dbReference>
<comment type="similarity">
    <text evidence="1">Belongs to the methylmalonyl-CoA epimerase family.</text>
</comment>
<evidence type="ECO:0000256" key="3">
    <source>
        <dbReference type="ARBA" id="ARBA00023235"/>
    </source>
</evidence>
<organism evidence="12 13">
    <name type="scientific">Pocillopora meandrina</name>
    <dbReference type="NCBI Taxonomy" id="46732"/>
    <lineage>
        <taxon>Eukaryota</taxon>
        <taxon>Metazoa</taxon>
        <taxon>Cnidaria</taxon>
        <taxon>Anthozoa</taxon>
        <taxon>Hexacorallia</taxon>
        <taxon>Scleractinia</taxon>
        <taxon>Astrocoeniina</taxon>
        <taxon>Pocilloporidae</taxon>
        <taxon>Pocillopora</taxon>
    </lineage>
</organism>
<dbReference type="InterPro" id="IPR000639">
    <property type="entry name" value="Epox_hydrolase-like"/>
</dbReference>
<dbReference type="GO" id="GO:0004493">
    <property type="term" value="F:methylmalonyl-CoA epimerase activity"/>
    <property type="evidence" value="ECO:0007669"/>
    <property type="project" value="UniProtKB-EC"/>
</dbReference>
<dbReference type="AlphaFoldDB" id="A0AAU9X786"/>
<feature type="region of interest" description="Disordered" evidence="10">
    <location>
        <begin position="526"/>
        <end position="545"/>
    </location>
</feature>
<keyword evidence="2" id="KW-0479">Metal-binding</keyword>
<dbReference type="GO" id="GO:0046872">
    <property type="term" value="F:metal ion binding"/>
    <property type="evidence" value="ECO:0007669"/>
    <property type="project" value="UniProtKB-KW"/>
</dbReference>
<dbReference type="PRINTS" id="PR00412">
    <property type="entry name" value="EPOXHYDRLASE"/>
</dbReference>
<keyword evidence="4" id="KW-0170">Cobalt</keyword>
<name>A0AAU9X786_9CNID</name>
<evidence type="ECO:0000256" key="9">
    <source>
        <dbReference type="ARBA" id="ARBA00081771"/>
    </source>
</evidence>
<feature type="region of interest" description="Disordered" evidence="10">
    <location>
        <begin position="684"/>
        <end position="715"/>
    </location>
</feature>
<evidence type="ECO:0000313" key="12">
    <source>
        <dbReference type="EMBL" id="CAH3138857.1"/>
    </source>
</evidence>
<evidence type="ECO:0000259" key="11">
    <source>
        <dbReference type="PROSITE" id="PS51819"/>
    </source>
</evidence>
<dbReference type="PRINTS" id="PR00111">
    <property type="entry name" value="ABHYDROLASE"/>
</dbReference>
<proteinExistence type="inferred from homology"/>
<dbReference type="InterPro" id="IPR051785">
    <property type="entry name" value="MMCE/EMCE_epimerase"/>
</dbReference>
<dbReference type="EMBL" id="CALNXJ010000032">
    <property type="protein sequence ID" value="CAH3138857.1"/>
    <property type="molecule type" value="Genomic_DNA"/>
</dbReference>
<feature type="compositionally biased region" description="Basic and acidic residues" evidence="10">
    <location>
        <begin position="702"/>
        <end position="715"/>
    </location>
</feature>
<accession>A0AAU9X786</accession>
<evidence type="ECO:0000256" key="10">
    <source>
        <dbReference type="SAM" id="MobiDB-lite"/>
    </source>
</evidence>
<dbReference type="InterPro" id="IPR000073">
    <property type="entry name" value="AB_hydrolase_1"/>
</dbReference>
<dbReference type="SUPFAM" id="SSF54593">
    <property type="entry name" value="Glyoxalase/Bleomycin resistance protein/Dihydroxybiphenyl dioxygenase"/>
    <property type="match status" value="1"/>
</dbReference>
<dbReference type="InterPro" id="IPR029058">
    <property type="entry name" value="AB_hydrolase_fold"/>
</dbReference>
<feature type="domain" description="VOC" evidence="11">
    <location>
        <begin position="18"/>
        <end position="145"/>
    </location>
</feature>
<evidence type="ECO:0000256" key="8">
    <source>
        <dbReference type="ARBA" id="ARBA00071337"/>
    </source>
</evidence>
<evidence type="ECO:0000256" key="6">
    <source>
        <dbReference type="ARBA" id="ARBA00053742"/>
    </source>
</evidence>
<keyword evidence="3" id="KW-0413">Isomerase</keyword>
<evidence type="ECO:0000256" key="7">
    <source>
        <dbReference type="ARBA" id="ARBA00066411"/>
    </source>
</evidence>
<dbReference type="InterPro" id="IPR037523">
    <property type="entry name" value="VOC_core"/>
</dbReference>
<feature type="region of interest" description="Disordered" evidence="10">
    <location>
        <begin position="207"/>
        <end position="231"/>
    </location>
</feature>
<comment type="function">
    <text evidence="6">Methylmalonyl-CoA epimerase involved in propionyl-CoA metabolism.</text>
</comment>
<evidence type="ECO:0000313" key="13">
    <source>
        <dbReference type="Proteomes" id="UP001159428"/>
    </source>
</evidence>
<protein>
    <recommendedName>
        <fullName evidence="8">Methylmalonyl-CoA epimerase, mitochondrial</fullName>
        <ecNumber evidence="7">5.1.99.1</ecNumber>
    </recommendedName>
    <alternativeName>
        <fullName evidence="9">DL-methylmalonyl-CoA racemase</fullName>
    </alternativeName>
</protein>
<sequence>MFWLYWKGMEEKLWKLGKLNHVAIAVPDLEQASKMYRSVLGADVSDVQDLPEHGVSTVFVNLGNTKLELLHPLGDNSPIAGFLNKKKDGGIHHICIEVDDIKEAMKDLQEHNIRALNPEPKIGAHGKPVVFLHPKDCVHRGLIRRLQCAKTSKAGEKILQKCSMCGALGGRNQNRVVPVSDLPSERVEIRKGRWLRVVHYKPRISRSDSGYSRDDLQSNRSAHSAGSATSGVGDPDYKKIVVIFFIHGVGGSADLWYEQVQYFCKAGYEVIAPDLLGHGQSSAPNKTADYEFSELSYDLLRLFDRYHKKRNVLVGHSYGASFCAVIACERARLVSKMVLISGGGPTPLVGVGTCDVFCLPTLLLSCIKPVFLSVYERRAYNSVRARSLRKKVKAFSAPPFVMKAVMAGQVWEDGDETYHQELMVPALLIYGAQDKFVTLEEEQWMQEVIYSSSLEVIQDAGHMVMVESPVRVNWLIYNFLQRDATTRSLHAGSQSCNLSSKGSLHVASKDEPAPSRTLEAGLQTVSESVNEETRQHSSGMALEPSGKNSFNIQSSQASLNVPGNVASARISTADDVEEIIPLQTGDSEICLEIPQMVVTANNASQQETQDDTMQALTNDFQYSDGSLRKDKKSDETNVNVLVNSSLSPSLGAVQIMRPLAGVAWTKNSAGSIATRRSSLNSFLRLSSKMEPSGSKSAPSSPVRERSTEFKNKSVQ</sequence>
<keyword evidence="13" id="KW-1185">Reference proteome</keyword>